<name>A0ABU8BAY5_9BRAD</name>
<evidence type="ECO:0000313" key="2">
    <source>
        <dbReference type="EMBL" id="MEH2555706.1"/>
    </source>
</evidence>
<dbReference type="SMART" id="SM00901">
    <property type="entry name" value="FRG"/>
    <property type="match status" value="1"/>
</dbReference>
<evidence type="ECO:0000259" key="1">
    <source>
        <dbReference type="SMART" id="SM00901"/>
    </source>
</evidence>
<accession>A0ABU8BAY5</accession>
<evidence type="ECO:0000313" key="3">
    <source>
        <dbReference type="Proteomes" id="UP001364224"/>
    </source>
</evidence>
<sequence>MIDGNCTWEEFKTRTAELLDKAEGSKLLFRGHGSSKWELQTTLERSQHTVEIEDYYETILKIRTEVQTYTGQSWPDGIDFSEIQANLRGGYDSFSRLMTFGSFPHYAYMAYLRHHGFPSPLLDWSASPFVAAYFAFREPREEDIAIFAFRERGPGGMKIGGSDSPAITLLGPYVQGPKRHFAQQSQYTICTTWEENWPFFSEHSKVCRPYDPEAEFQQDVIFKFVLPHTERRKVLRELQMYNLNAFTLFGSEESLMESLSIREEQGGG</sequence>
<dbReference type="RefSeq" id="WP_334480866.1">
    <property type="nucleotide sequence ID" value="NZ_JAZHRV010000001.1"/>
</dbReference>
<organism evidence="2 3">
    <name type="scientific">Bradyrhizobium algeriense</name>
    <dbReference type="NCBI Taxonomy" id="634784"/>
    <lineage>
        <taxon>Bacteria</taxon>
        <taxon>Pseudomonadati</taxon>
        <taxon>Pseudomonadota</taxon>
        <taxon>Alphaproteobacteria</taxon>
        <taxon>Hyphomicrobiales</taxon>
        <taxon>Nitrobacteraceae</taxon>
        <taxon>Bradyrhizobium</taxon>
    </lineage>
</organism>
<dbReference type="Proteomes" id="UP001364224">
    <property type="component" value="Unassembled WGS sequence"/>
</dbReference>
<feature type="domain" description="FRG" evidence="1">
    <location>
        <begin position="23"/>
        <end position="147"/>
    </location>
</feature>
<gene>
    <name evidence="2" type="ORF">V1286_003235</name>
</gene>
<dbReference type="InterPro" id="IPR014966">
    <property type="entry name" value="FRG-dom"/>
</dbReference>
<protein>
    <recommendedName>
        <fullName evidence="1">FRG domain-containing protein</fullName>
    </recommendedName>
</protein>
<reference evidence="2 3" key="1">
    <citation type="submission" date="2024-02" db="EMBL/GenBank/DDBJ databases">
        <title>Adaptive strategies in a cosmopolitan and abundant soil bacterium.</title>
        <authorList>
            <person name="Carini P."/>
        </authorList>
    </citation>
    <scope>NUCLEOTIDE SEQUENCE [LARGE SCALE GENOMIC DNA]</scope>
    <source>
        <strain evidence="2 3">AZCC 1608</strain>
    </source>
</reference>
<proteinExistence type="predicted"/>
<comment type="caution">
    <text evidence="2">The sequence shown here is derived from an EMBL/GenBank/DDBJ whole genome shotgun (WGS) entry which is preliminary data.</text>
</comment>
<keyword evidence="3" id="KW-1185">Reference proteome</keyword>
<dbReference type="Pfam" id="PF08867">
    <property type="entry name" value="FRG"/>
    <property type="match status" value="1"/>
</dbReference>
<dbReference type="EMBL" id="JAZHRV010000001">
    <property type="protein sequence ID" value="MEH2555706.1"/>
    <property type="molecule type" value="Genomic_DNA"/>
</dbReference>